<evidence type="ECO:0000313" key="7">
    <source>
        <dbReference type="EMBL" id="ASO04037.1"/>
    </source>
</evidence>
<protein>
    <submittedName>
        <fullName evidence="7">Putative inner membrane transporter YedA</fullName>
    </submittedName>
</protein>
<feature type="domain" description="EamA" evidence="6">
    <location>
        <begin position="7"/>
        <end position="142"/>
    </location>
</feature>
<dbReference type="EMBL" id="CP022515">
    <property type="protein sequence ID" value="ASO04037.1"/>
    <property type="molecule type" value="Genomic_DNA"/>
</dbReference>
<comment type="subcellular location">
    <subcellularLocation>
        <location evidence="1">Membrane</location>
        <topology evidence="1">Multi-pass membrane protein</topology>
    </subcellularLocation>
</comment>
<evidence type="ECO:0000256" key="2">
    <source>
        <dbReference type="ARBA" id="ARBA00022692"/>
    </source>
</evidence>
<dbReference type="Gene3D" id="1.10.3730.20">
    <property type="match status" value="1"/>
</dbReference>
<feature type="transmembrane region" description="Helical" evidence="5">
    <location>
        <begin position="275"/>
        <end position="292"/>
    </location>
</feature>
<feature type="domain" description="EamA" evidence="6">
    <location>
        <begin position="156"/>
        <end position="292"/>
    </location>
</feature>
<dbReference type="PANTHER" id="PTHR32322:SF14">
    <property type="entry name" value="PROTEIN PAGO"/>
    <property type="match status" value="1"/>
</dbReference>
<dbReference type="Pfam" id="PF00892">
    <property type="entry name" value="EamA"/>
    <property type="match status" value="2"/>
</dbReference>
<dbReference type="GO" id="GO:0016020">
    <property type="term" value="C:membrane"/>
    <property type="evidence" value="ECO:0007669"/>
    <property type="project" value="UniProtKB-SubCell"/>
</dbReference>
<evidence type="ECO:0000313" key="8">
    <source>
        <dbReference type="Proteomes" id="UP000204551"/>
    </source>
</evidence>
<proteinExistence type="predicted"/>
<dbReference type="KEGG" id="aalg:AREALGSMS7_00548"/>
<evidence type="ECO:0000256" key="3">
    <source>
        <dbReference type="ARBA" id="ARBA00022989"/>
    </source>
</evidence>
<feature type="transmembrane region" description="Helical" evidence="5">
    <location>
        <begin position="7"/>
        <end position="26"/>
    </location>
</feature>
<feature type="transmembrane region" description="Helical" evidence="5">
    <location>
        <begin position="127"/>
        <end position="142"/>
    </location>
</feature>
<organism evidence="7 8">
    <name type="scientific">Arenibacter algicola</name>
    <dbReference type="NCBI Taxonomy" id="616991"/>
    <lineage>
        <taxon>Bacteria</taxon>
        <taxon>Pseudomonadati</taxon>
        <taxon>Bacteroidota</taxon>
        <taxon>Flavobacteriia</taxon>
        <taxon>Flavobacteriales</taxon>
        <taxon>Flavobacteriaceae</taxon>
        <taxon>Arenibacter</taxon>
    </lineage>
</organism>
<evidence type="ECO:0000256" key="5">
    <source>
        <dbReference type="SAM" id="Phobius"/>
    </source>
</evidence>
<dbReference type="RefSeq" id="WP_093977152.1">
    <property type="nucleotide sequence ID" value="NZ_CP022515.1"/>
</dbReference>
<evidence type="ECO:0000256" key="4">
    <source>
        <dbReference type="ARBA" id="ARBA00023136"/>
    </source>
</evidence>
<dbReference type="PANTHER" id="PTHR32322">
    <property type="entry name" value="INNER MEMBRANE TRANSPORTER"/>
    <property type="match status" value="1"/>
</dbReference>
<keyword evidence="4 5" id="KW-0472">Membrane</keyword>
<sequence length="312" mass="33835">MEKKPLLAYIALAVVCIVWGTTYFAMRIGVATFPPFLFSGIRHTIAGILMLIAHKLSGRLSKLSKSDIKRQAVPGVLMVALGNGVIGWSEKYIPSGLAALIVSIMPVYVVALNYLSGADRQFPNAKIIIGLLLGSIGIVLIFKDNIQDVTNTDYLIGMLVAFGACLAWATGAIYAKHKPPKSNIITNAAVQLILGGLALLLMCPVFDDLTHLGMVSSESIWALLYLIVFGSILAYSCFVYALEKLPLGLSSIYAYFNPFIALLLGFLFLNEKMTPITILALIAALGGVYFINKGYKVPKIKTEIKKVEITDK</sequence>
<dbReference type="AlphaFoldDB" id="A0A221URQ4"/>
<feature type="transmembrane region" description="Helical" evidence="5">
    <location>
        <begin position="187"/>
        <end position="207"/>
    </location>
</feature>
<feature type="transmembrane region" description="Helical" evidence="5">
    <location>
        <begin position="154"/>
        <end position="175"/>
    </location>
</feature>
<evidence type="ECO:0000259" key="6">
    <source>
        <dbReference type="Pfam" id="PF00892"/>
    </source>
</evidence>
<reference evidence="7 8" key="1">
    <citation type="submission" date="2017-07" db="EMBL/GenBank/DDBJ databases">
        <title>Genome Sequence of Arenibacter algicola Strain SMS7 Isolated from a culture of the Diatom Skeletonema marinoi.</title>
        <authorList>
            <person name="Topel M."/>
            <person name="Pinder M.I.M."/>
            <person name="Johansson O.N."/>
            <person name="Kourtchenko O."/>
            <person name="Godhe A."/>
            <person name="Clarke A.K."/>
        </authorList>
    </citation>
    <scope>NUCLEOTIDE SEQUENCE [LARGE SCALE GENOMIC DNA]</scope>
    <source>
        <strain evidence="7 8">SMS7</strain>
    </source>
</reference>
<dbReference type="InterPro" id="IPR000620">
    <property type="entry name" value="EamA_dom"/>
</dbReference>
<keyword evidence="3 5" id="KW-1133">Transmembrane helix</keyword>
<feature type="transmembrane region" description="Helical" evidence="5">
    <location>
        <begin position="252"/>
        <end position="269"/>
    </location>
</feature>
<name>A0A221URQ4_9FLAO</name>
<keyword evidence="2 5" id="KW-0812">Transmembrane</keyword>
<accession>A0A221URQ4</accession>
<gene>
    <name evidence="7" type="ORF">AREALGSMS7_00548</name>
</gene>
<dbReference type="InterPro" id="IPR050638">
    <property type="entry name" value="AA-Vitamin_Transporters"/>
</dbReference>
<dbReference type="SUPFAM" id="SSF103481">
    <property type="entry name" value="Multidrug resistance efflux transporter EmrE"/>
    <property type="match status" value="2"/>
</dbReference>
<feature type="transmembrane region" description="Helical" evidence="5">
    <location>
        <begin position="95"/>
        <end position="115"/>
    </location>
</feature>
<evidence type="ECO:0000256" key="1">
    <source>
        <dbReference type="ARBA" id="ARBA00004141"/>
    </source>
</evidence>
<feature type="transmembrane region" description="Helical" evidence="5">
    <location>
        <begin position="72"/>
        <end position="89"/>
    </location>
</feature>
<feature type="transmembrane region" description="Helical" evidence="5">
    <location>
        <begin position="219"/>
        <end position="240"/>
    </location>
</feature>
<dbReference type="Proteomes" id="UP000204551">
    <property type="component" value="Chromosome"/>
</dbReference>
<feature type="transmembrane region" description="Helical" evidence="5">
    <location>
        <begin position="32"/>
        <end position="52"/>
    </location>
</feature>
<dbReference type="InterPro" id="IPR037185">
    <property type="entry name" value="EmrE-like"/>
</dbReference>